<dbReference type="Proteomes" id="UP000442694">
    <property type="component" value="Unassembled WGS sequence"/>
</dbReference>
<name>A0A833N838_9BACT</name>
<feature type="coiled-coil region" evidence="1">
    <location>
        <begin position="26"/>
        <end position="53"/>
    </location>
</feature>
<keyword evidence="3" id="KW-1185">Reference proteome</keyword>
<evidence type="ECO:0000256" key="1">
    <source>
        <dbReference type="SAM" id="Coils"/>
    </source>
</evidence>
<gene>
    <name evidence="2" type="ORF">GCL57_02495</name>
</gene>
<proteinExistence type="predicted"/>
<keyword evidence="1" id="KW-0175">Coiled coil</keyword>
<dbReference type="RefSeq" id="WP_152211682.1">
    <property type="nucleotide sequence ID" value="NZ_WFLN01000004.1"/>
</dbReference>
<organism evidence="2 3">
    <name type="scientific">Fluviispira multicolorata</name>
    <dbReference type="NCBI Taxonomy" id="2654512"/>
    <lineage>
        <taxon>Bacteria</taxon>
        <taxon>Pseudomonadati</taxon>
        <taxon>Bdellovibrionota</taxon>
        <taxon>Oligoflexia</taxon>
        <taxon>Silvanigrellales</taxon>
        <taxon>Silvanigrellaceae</taxon>
        <taxon>Fluviispira</taxon>
    </lineage>
</organism>
<protein>
    <submittedName>
        <fullName evidence="2">Uncharacterized protein</fullName>
    </submittedName>
</protein>
<comment type="caution">
    <text evidence="2">The sequence shown here is derived from an EMBL/GenBank/DDBJ whole genome shotgun (WGS) entry which is preliminary data.</text>
</comment>
<reference evidence="2 3" key="1">
    <citation type="submission" date="2019-10" db="EMBL/GenBank/DDBJ databases">
        <title>New genus of Silvanigrellaceae.</title>
        <authorList>
            <person name="Pitt A."/>
            <person name="Hahn M.W."/>
        </authorList>
    </citation>
    <scope>NUCLEOTIDE SEQUENCE [LARGE SCALE GENOMIC DNA]</scope>
    <source>
        <strain evidence="2 3">33A1-SZDP</strain>
    </source>
</reference>
<evidence type="ECO:0000313" key="3">
    <source>
        <dbReference type="Proteomes" id="UP000442694"/>
    </source>
</evidence>
<sequence length="148" mass="17505">MEAQKNKYSRGISRLIDSYTQEYINKEEFEQKIKSMKKQQEEITKQLNELISQRDMSSQLKLIIRNLEEFFSCIENNLETIDWLTKRAIIRMIVKRIEINLEDVNIVYRINELPSSEAGDINIMQHCSRSKKSAAGLDPLIPLYLFFK</sequence>
<dbReference type="AlphaFoldDB" id="A0A833N838"/>
<dbReference type="EMBL" id="WFLN01000004">
    <property type="protein sequence ID" value="KAB8033596.1"/>
    <property type="molecule type" value="Genomic_DNA"/>
</dbReference>
<accession>A0A833N838</accession>
<evidence type="ECO:0000313" key="2">
    <source>
        <dbReference type="EMBL" id="KAB8033596.1"/>
    </source>
</evidence>